<reference evidence="3 4" key="1">
    <citation type="submission" date="2017-06" db="EMBL/GenBank/DDBJ databases">
        <title>Genome sequencing of cyanobaciteial culture collection at National Institute for Environmental Studies (NIES).</title>
        <authorList>
            <person name="Hirose Y."/>
            <person name="Shimura Y."/>
            <person name="Fujisawa T."/>
            <person name="Nakamura Y."/>
            <person name="Kawachi M."/>
        </authorList>
    </citation>
    <scope>NUCLEOTIDE SEQUENCE [LARGE SCALE GENOMIC DNA]</scope>
    <source>
        <strain evidence="3 4">NIES-37</strain>
    </source>
</reference>
<protein>
    <submittedName>
        <fullName evidence="3">Peptidase M23 domain-containing protein</fullName>
    </submittedName>
</protein>
<evidence type="ECO:0000259" key="2">
    <source>
        <dbReference type="Pfam" id="PF01551"/>
    </source>
</evidence>
<name>A0A1Z4N231_9CYAN</name>
<dbReference type="SUPFAM" id="SSF51261">
    <property type="entry name" value="Duplicated hybrid motif"/>
    <property type="match status" value="1"/>
</dbReference>
<gene>
    <name evidence="3" type="ORF">NIES37_37520</name>
</gene>
<dbReference type="Pfam" id="PF01551">
    <property type="entry name" value="Peptidase_M23"/>
    <property type="match status" value="1"/>
</dbReference>
<evidence type="ECO:0000256" key="1">
    <source>
        <dbReference type="SAM" id="SignalP"/>
    </source>
</evidence>
<dbReference type="PANTHER" id="PTHR21666:SF270">
    <property type="entry name" value="MUREIN HYDROLASE ACTIVATOR ENVC"/>
    <property type="match status" value="1"/>
</dbReference>
<dbReference type="EMBL" id="AP018248">
    <property type="protein sequence ID" value="BAY99769.1"/>
    <property type="molecule type" value="Genomic_DNA"/>
</dbReference>
<dbReference type="PANTHER" id="PTHR21666">
    <property type="entry name" value="PEPTIDASE-RELATED"/>
    <property type="match status" value="1"/>
</dbReference>
<proteinExistence type="predicted"/>
<feature type="signal peptide" evidence="1">
    <location>
        <begin position="1"/>
        <end position="26"/>
    </location>
</feature>
<dbReference type="RefSeq" id="WP_096578145.1">
    <property type="nucleotide sequence ID" value="NZ_CAWNJS010000001.1"/>
</dbReference>
<evidence type="ECO:0000313" key="3">
    <source>
        <dbReference type="EMBL" id="BAY99769.1"/>
    </source>
</evidence>
<dbReference type="InterPro" id="IPR050570">
    <property type="entry name" value="Cell_wall_metabolism_enzyme"/>
</dbReference>
<dbReference type="KEGG" id="ttq:NIES37_37520"/>
<dbReference type="Gene3D" id="2.70.70.10">
    <property type="entry name" value="Glucose Permease (Domain IIA)"/>
    <property type="match status" value="1"/>
</dbReference>
<evidence type="ECO:0000313" key="4">
    <source>
        <dbReference type="Proteomes" id="UP000218785"/>
    </source>
</evidence>
<keyword evidence="1" id="KW-0732">Signal</keyword>
<dbReference type="InterPro" id="IPR016047">
    <property type="entry name" value="M23ase_b-sheet_dom"/>
</dbReference>
<dbReference type="CDD" id="cd12797">
    <property type="entry name" value="M23_peptidase"/>
    <property type="match status" value="1"/>
</dbReference>
<dbReference type="Gene3D" id="2.30.30.40">
    <property type="entry name" value="SH3 Domains"/>
    <property type="match status" value="1"/>
</dbReference>
<dbReference type="Proteomes" id="UP000218785">
    <property type="component" value="Chromosome"/>
</dbReference>
<organism evidence="3 4">
    <name type="scientific">Tolypothrix tenuis PCC 7101</name>
    <dbReference type="NCBI Taxonomy" id="231146"/>
    <lineage>
        <taxon>Bacteria</taxon>
        <taxon>Bacillati</taxon>
        <taxon>Cyanobacteriota</taxon>
        <taxon>Cyanophyceae</taxon>
        <taxon>Nostocales</taxon>
        <taxon>Tolypothrichaceae</taxon>
        <taxon>Tolypothrix</taxon>
    </lineage>
</organism>
<dbReference type="AlphaFoldDB" id="A0A1Z4N231"/>
<dbReference type="InterPro" id="IPR011055">
    <property type="entry name" value="Dup_hybrid_motif"/>
</dbReference>
<feature type="domain" description="M23ase beta-sheet core" evidence="2">
    <location>
        <begin position="156"/>
        <end position="261"/>
    </location>
</feature>
<keyword evidence="4" id="KW-1185">Reference proteome</keyword>
<dbReference type="GO" id="GO:0004222">
    <property type="term" value="F:metalloendopeptidase activity"/>
    <property type="evidence" value="ECO:0007669"/>
    <property type="project" value="TreeGrafter"/>
</dbReference>
<accession>A0A1Z4N231</accession>
<sequence length="280" mass="30067">MKIKKRFTSAIAAVFLVSLGSVSINAISAFSPLPQTAQAQTTYCKNRSFTAKALFKVNVRADRSTSSPIVAVLNPGTYQFSTWEEGQSIPDSWTGQPDNKWYKLADGRGWVASAVIAGYPPQGCPINVSVYQDPLKGKGTITQRPGGATSHTGRAQYAIDFGTPIGTPVYAMRAGTVVKLEDRFADTGGGEANKDKANFIAIEHVESNGSRVRSGYVHLQRGFISKTGIKIGQQVQAGQLIGYSGNSGWSTNPHLHVEVHIPNANGTFGQTIPFSIQGRY</sequence>
<feature type="chain" id="PRO_5012915938" evidence="1">
    <location>
        <begin position="27"/>
        <end position="280"/>
    </location>
</feature>